<keyword evidence="2" id="KW-0479">Metal-binding</keyword>
<dbReference type="Pfam" id="PF03328">
    <property type="entry name" value="HpcH_HpaI"/>
    <property type="match status" value="1"/>
</dbReference>
<reference evidence="5 6" key="1">
    <citation type="submission" date="2024-09" db="EMBL/GenBank/DDBJ databases">
        <authorList>
            <person name="Sun Q."/>
            <person name="Mori K."/>
        </authorList>
    </citation>
    <scope>NUCLEOTIDE SEQUENCE [LARGE SCALE GENOMIC DNA]</scope>
    <source>
        <strain evidence="5 6">NCAIM B.02336</strain>
    </source>
</reference>
<dbReference type="SUPFAM" id="SSF51621">
    <property type="entry name" value="Phosphoenolpyruvate/pyruvate domain"/>
    <property type="match status" value="1"/>
</dbReference>
<proteinExistence type="inferred from homology"/>
<evidence type="ECO:0000256" key="3">
    <source>
        <dbReference type="ARBA" id="ARBA00023239"/>
    </source>
</evidence>
<accession>A0ABV6PRP9</accession>
<evidence type="ECO:0000256" key="2">
    <source>
        <dbReference type="ARBA" id="ARBA00022723"/>
    </source>
</evidence>
<feature type="domain" description="HpcH/HpaI aldolase/citrate lyase" evidence="4">
    <location>
        <begin position="18"/>
        <end position="250"/>
    </location>
</feature>
<organism evidence="5 6">
    <name type="scientific">Ottowia pentelensis</name>
    <dbReference type="NCBI Taxonomy" id="511108"/>
    <lineage>
        <taxon>Bacteria</taxon>
        <taxon>Pseudomonadati</taxon>
        <taxon>Pseudomonadota</taxon>
        <taxon>Betaproteobacteria</taxon>
        <taxon>Burkholderiales</taxon>
        <taxon>Comamonadaceae</taxon>
        <taxon>Ottowia</taxon>
    </lineage>
</organism>
<evidence type="ECO:0000313" key="5">
    <source>
        <dbReference type="EMBL" id="MFC0592515.1"/>
    </source>
</evidence>
<sequence>MQTPPNLFKQALLEKRPQIGYWLNLPNTLTGEIAAGAGFDWLLIDGEHTSHSLQSILYQLQALAAYPAVHPITRLPMGLGHVGEMLIKQYLDLGVQTLLVPMVDTAEQAAAIVRAARYPEADGSGGIRGVAGGRAARWGRRPRYVHEANDRLCVLVQAETRTAIGNLEAIAAVDGVDGIFIGPADLSASMGHRGEPGHPEMLALFESATRRIVATGKAAGTLAVDEAVAHRYLEWGATFVAVGLDTVSLARETTRLAKIFKGTA</sequence>
<comment type="caution">
    <text evidence="5">The sequence shown here is derived from an EMBL/GenBank/DDBJ whole genome shotgun (WGS) entry which is preliminary data.</text>
</comment>
<dbReference type="InterPro" id="IPR015813">
    <property type="entry name" value="Pyrv/PenolPyrv_kinase-like_dom"/>
</dbReference>
<dbReference type="GO" id="GO:0016829">
    <property type="term" value="F:lyase activity"/>
    <property type="evidence" value="ECO:0007669"/>
    <property type="project" value="UniProtKB-KW"/>
</dbReference>
<dbReference type="EMBL" id="JBHLTN010000014">
    <property type="protein sequence ID" value="MFC0592515.1"/>
    <property type="molecule type" value="Genomic_DNA"/>
</dbReference>
<evidence type="ECO:0000259" key="4">
    <source>
        <dbReference type="Pfam" id="PF03328"/>
    </source>
</evidence>
<dbReference type="Gene3D" id="3.20.20.60">
    <property type="entry name" value="Phosphoenolpyruvate-binding domains"/>
    <property type="match status" value="1"/>
</dbReference>
<dbReference type="InterPro" id="IPR040442">
    <property type="entry name" value="Pyrv_kinase-like_dom_sf"/>
</dbReference>
<dbReference type="PANTHER" id="PTHR30502:SF0">
    <property type="entry name" value="PHOSPHOENOLPYRUVATE CARBOXYLASE FAMILY PROTEIN"/>
    <property type="match status" value="1"/>
</dbReference>
<dbReference type="InterPro" id="IPR050251">
    <property type="entry name" value="HpcH-HpaI_aldolase"/>
</dbReference>
<dbReference type="Proteomes" id="UP001589834">
    <property type="component" value="Unassembled WGS sequence"/>
</dbReference>
<dbReference type="RefSeq" id="WP_377481947.1">
    <property type="nucleotide sequence ID" value="NZ_JBHLTN010000014.1"/>
</dbReference>
<keyword evidence="3 5" id="KW-0456">Lyase</keyword>
<dbReference type="PANTHER" id="PTHR30502">
    <property type="entry name" value="2-KETO-3-DEOXY-L-RHAMNONATE ALDOLASE"/>
    <property type="match status" value="1"/>
</dbReference>
<keyword evidence="6" id="KW-1185">Reference proteome</keyword>
<evidence type="ECO:0000256" key="1">
    <source>
        <dbReference type="ARBA" id="ARBA00005568"/>
    </source>
</evidence>
<protein>
    <submittedName>
        <fullName evidence="5">Aldolase/citrate lyase family protein</fullName>
    </submittedName>
</protein>
<evidence type="ECO:0000313" key="6">
    <source>
        <dbReference type="Proteomes" id="UP001589834"/>
    </source>
</evidence>
<dbReference type="InterPro" id="IPR005000">
    <property type="entry name" value="Aldolase/citrate-lyase_domain"/>
</dbReference>
<gene>
    <name evidence="5" type="ORF">ACFFGG_08100</name>
</gene>
<comment type="similarity">
    <text evidence="1">Belongs to the HpcH/HpaI aldolase family.</text>
</comment>
<name>A0ABV6PRP9_9BURK</name>